<dbReference type="InParanoid" id="A0A078APX7"/>
<gene>
    <name evidence="3" type="primary">Contig470.g21</name>
    <name evidence="3" type="ORF">STYLEM_13088</name>
</gene>
<dbReference type="InterPro" id="IPR051712">
    <property type="entry name" value="ARTD-AVP"/>
</dbReference>
<dbReference type="GO" id="GO:0005634">
    <property type="term" value="C:nucleus"/>
    <property type="evidence" value="ECO:0007669"/>
    <property type="project" value="TreeGrafter"/>
</dbReference>
<evidence type="ECO:0000313" key="4">
    <source>
        <dbReference type="Proteomes" id="UP000039865"/>
    </source>
</evidence>
<dbReference type="PANTHER" id="PTHR45740">
    <property type="entry name" value="POLY [ADP-RIBOSE] POLYMERASE"/>
    <property type="match status" value="1"/>
</dbReference>
<dbReference type="EMBL" id="CCKQ01012412">
    <property type="protein sequence ID" value="CDW84031.1"/>
    <property type="molecule type" value="Genomic_DNA"/>
</dbReference>
<dbReference type="GO" id="GO:0003950">
    <property type="term" value="F:NAD+ poly-ADP-ribosyltransferase activity"/>
    <property type="evidence" value="ECO:0007669"/>
    <property type="project" value="UniProtKB-UniRule"/>
</dbReference>
<accession>A0A078APX7</accession>
<keyword evidence="1" id="KW-0808">Transferase</keyword>
<dbReference type="SUPFAM" id="SSF56399">
    <property type="entry name" value="ADP-ribosylation"/>
    <property type="match status" value="1"/>
</dbReference>
<dbReference type="Gene3D" id="3.90.228.10">
    <property type="match status" value="1"/>
</dbReference>
<dbReference type="Proteomes" id="UP000039865">
    <property type="component" value="Unassembled WGS sequence"/>
</dbReference>
<keyword evidence="1" id="KW-0520">NAD</keyword>
<dbReference type="InterPro" id="IPR012317">
    <property type="entry name" value="Poly(ADP-ribose)pol_cat_dom"/>
</dbReference>
<organism evidence="3 4">
    <name type="scientific">Stylonychia lemnae</name>
    <name type="common">Ciliate</name>
    <dbReference type="NCBI Taxonomy" id="5949"/>
    <lineage>
        <taxon>Eukaryota</taxon>
        <taxon>Sar</taxon>
        <taxon>Alveolata</taxon>
        <taxon>Ciliophora</taxon>
        <taxon>Intramacronucleata</taxon>
        <taxon>Spirotrichea</taxon>
        <taxon>Stichotrichia</taxon>
        <taxon>Sporadotrichida</taxon>
        <taxon>Oxytrichidae</taxon>
        <taxon>Stylonychinae</taxon>
        <taxon>Stylonychia</taxon>
    </lineage>
</organism>
<keyword evidence="4" id="KW-1185">Reference proteome</keyword>
<dbReference type="EC" id="2.4.2.-" evidence="1"/>
<dbReference type="Pfam" id="PF00644">
    <property type="entry name" value="PARP"/>
    <property type="match status" value="1"/>
</dbReference>
<dbReference type="PANTHER" id="PTHR45740:SF2">
    <property type="entry name" value="POLY [ADP-RIBOSE] POLYMERASE"/>
    <property type="match status" value="1"/>
</dbReference>
<dbReference type="GO" id="GO:1990404">
    <property type="term" value="F:NAD+-protein mono-ADP-ribosyltransferase activity"/>
    <property type="evidence" value="ECO:0007669"/>
    <property type="project" value="TreeGrafter"/>
</dbReference>
<evidence type="ECO:0000313" key="3">
    <source>
        <dbReference type="EMBL" id="CDW84031.1"/>
    </source>
</evidence>
<keyword evidence="1" id="KW-0328">Glycosyltransferase</keyword>
<protein>
    <recommendedName>
        <fullName evidence="1">Poly [ADP-ribose] polymerase</fullName>
        <shortName evidence="1">PARP</shortName>
        <ecNumber evidence="1">2.4.2.-</ecNumber>
    </recommendedName>
</protein>
<dbReference type="PROSITE" id="PS51059">
    <property type="entry name" value="PARP_CATALYTIC"/>
    <property type="match status" value="1"/>
</dbReference>
<name>A0A078APX7_STYLE</name>
<reference evidence="3 4" key="1">
    <citation type="submission" date="2014-06" db="EMBL/GenBank/DDBJ databases">
        <authorList>
            <person name="Swart Estienne"/>
        </authorList>
    </citation>
    <scope>NUCLEOTIDE SEQUENCE [LARGE SCALE GENOMIC DNA]</scope>
    <source>
        <strain evidence="3 4">130c</strain>
    </source>
</reference>
<feature type="domain" description="PARP catalytic" evidence="2">
    <location>
        <begin position="262"/>
        <end position="459"/>
    </location>
</feature>
<evidence type="ECO:0000256" key="1">
    <source>
        <dbReference type="RuleBase" id="RU362114"/>
    </source>
</evidence>
<dbReference type="AlphaFoldDB" id="A0A078APX7"/>
<dbReference type="OrthoDB" id="302958at2759"/>
<proteinExistence type="predicted"/>
<evidence type="ECO:0000259" key="2">
    <source>
        <dbReference type="PROSITE" id="PS51059"/>
    </source>
</evidence>
<sequence>MKTIKKCEQQYNISISVKKSDNDQNSVSSLSQQFSSLQVTNNSKGYQWYYKVNPSDSNYGDRHDKVNNLFAFDTHQNDQIEAHYKKCCSNKTFGEYTFITGDQNQVQNGFKYAVWGSSSDSTQWYEMNLKFLTKRQLMRRQGSQIHTVSTVLMPSTQSNKNFQKQVYQVTGTQTQISNFEKQLQAFYDNPVNHNTTIVLKHYPNCLNNKVLLNELQKLATNQFRTSFEINDANIIKITGENYYEAKQRILEIIDFANKFVVPPTWENFSKMTDTNLLVCSIKRDSNEWTEIENQFKQTMSSYKIQNIERIQNKRLWRVFTVENQDVADRNNQNSAQTLMLYHGTGQNSPKLIYDGEEGFDMRYSNEGMWGKANYFAQNASYSHGYRHKIQNRTYQMFFARVTVGQNIKLESDTTLKMPPMNGNQSKRYDSVQGYTKGSNVFMIYANKKAYPEYLITYYR</sequence>